<evidence type="ECO:0000256" key="7">
    <source>
        <dbReference type="SAM" id="MobiDB-lite"/>
    </source>
</evidence>
<evidence type="ECO:0000256" key="8">
    <source>
        <dbReference type="SAM" id="Phobius"/>
    </source>
</evidence>
<dbReference type="GO" id="GO:0034399">
    <property type="term" value="C:nuclear periphery"/>
    <property type="evidence" value="ECO:0007669"/>
    <property type="project" value="TreeGrafter"/>
</dbReference>
<feature type="compositionally biased region" description="Basic and acidic residues" evidence="7">
    <location>
        <begin position="77"/>
        <end position="92"/>
    </location>
</feature>
<comment type="subcellular location">
    <subcellularLocation>
        <location evidence="1">Nucleus inner membrane</location>
    </subcellularLocation>
</comment>
<gene>
    <name evidence="10" type="ORF">BB560_006244</name>
</gene>
<sequence>MNSRRSARVKNEELKDVEEATVKPEKKTRRKTTSRTKPKSKSTTAGATNEEIIHEEQVQEEKPKSRVRKRKMQSISPEERSQNNDPLEKTQETARNQQTPPNKKVAINPNFSSENPFQLASKSSIKKKKKISTRSKAKKLDMENSEKTGIQKVDKKIQKRKAPKKDLLKSQIEKLQNDIDPSVDLKELEVIKGRKQQVYQGPILEQMDSQLDSSQSHSKKNNINNETEDEKLQDGDIFAMESVHKDGTGKDEYEIKHDIYIKDELPHKIKMGSLYGTEEYTNEDKSVLSTPKRRNLSKSSFGSTDSEETKIHQMRTPSRSTSSRLNLRTESRGSDLQGQNNFSPRPSTVSELVNYYDAANTSEQFIDQSSPQRSLERRVQALSPSILRTPQRISRYENMVREQYPSEHDSPFSFQNSSDRRMPKKRFSKIYEGSKSVGRDSVRKRMSYLPFDYSSESDFSEFGGSRKSNSSSENLSLHGGNRNRERDNIQFKEKEVSALERISRLKTNKFAMAFLVLFFTFFVLQLWYQKLLFLNGFSQKRRDGPIEVHDNLQVEPFYVDDDGILTAIARYMNQRFEKHFMNERRLKCIDNASCAVSLPVPYKCVQIGSKNFGKQRGCWTNVNGNFVSVIQCDPGYVIANSKFSTAVYPVLPRCIPDFETIVNVQSMADMIISVLSELRGKVECSEPLFALFDRVIKEKRSSKKPSSSENGTKKGQLSRTPGNFSSKPSGDKVSLDEVYRMSQEKEKELSNEVKKYGIQFNKVKSLVRDRYKMSDTKFESVFELALSKVFRDYSAYIIILRLENSVSDLVDSKVQGFLMNKRVLNYGDTNHSSTMNTLEQGDVYMMSTKGRYGWQCKVKLFAIRVLVYRFLEVLVTAAVVTLTILIRNRVVHYFEEKEEVKKLVGVVIETLESVAYQNKVLQDYSVETHIPSIQLRDTILLGKTYDGRSNRFINDDENDPGTQNTTGKGAGLLKMLLSKFGLAKLPKEYLDVATRQKIWNKVAEIVERNTNVRCKSTLIRGQPMRTWEWVGPLFNLPPKSPSYPQLNNSSQFSQNKHVQDSGNDIFQDSENVADNTLKNGDGFDPSQAPENDAKKG</sequence>
<evidence type="ECO:0000313" key="10">
    <source>
        <dbReference type="EMBL" id="PVU90062.1"/>
    </source>
</evidence>
<dbReference type="STRING" id="133381.A0A2T9YCJ3"/>
<protein>
    <recommendedName>
        <fullName evidence="9">Man1/Src1-like C-terminal domain-containing protein</fullName>
    </recommendedName>
</protein>
<feature type="compositionally biased region" description="Basic residues" evidence="7">
    <location>
        <begin position="124"/>
        <end position="137"/>
    </location>
</feature>
<feature type="region of interest" description="Disordered" evidence="7">
    <location>
        <begin position="280"/>
        <end position="347"/>
    </location>
</feature>
<feature type="compositionally biased region" description="Basic and acidic residues" evidence="7">
    <location>
        <begin position="51"/>
        <end position="64"/>
    </location>
</feature>
<reference evidence="10 11" key="1">
    <citation type="journal article" date="2018" name="MBio">
        <title>Comparative Genomics Reveals the Core Gene Toolbox for the Fungus-Insect Symbiosis.</title>
        <authorList>
            <person name="Wang Y."/>
            <person name="Stata M."/>
            <person name="Wang W."/>
            <person name="Stajich J.E."/>
            <person name="White M.M."/>
            <person name="Moncalvo J.M."/>
        </authorList>
    </citation>
    <scope>NUCLEOTIDE SEQUENCE [LARGE SCALE GENOMIC DNA]</scope>
    <source>
        <strain evidence="10 11">SC-DP-2</strain>
    </source>
</reference>
<feature type="compositionally biased region" description="Polar residues" evidence="7">
    <location>
        <begin position="713"/>
        <end position="728"/>
    </location>
</feature>
<feature type="region of interest" description="Disordered" evidence="7">
    <location>
        <begin position="1040"/>
        <end position="1096"/>
    </location>
</feature>
<evidence type="ECO:0000259" key="9">
    <source>
        <dbReference type="Pfam" id="PF09402"/>
    </source>
</evidence>
<dbReference type="InterPro" id="IPR018996">
    <property type="entry name" value="Man1/Src1-like_C"/>
</dbReference>
<dbReference type="Gene3D" id="1.10.10.1180">
    <property type="entry name" value="MAN1, winged-helix domain"/>
    <property type="match status" value="1"/>
</dbReference>
<dbReference type="Proteomes" id="UP000245609">
    <property type="component" value="Unassembled WGS sequence"/>
</dbReference>
<dbReference type="GO" id="GO:0003682">
    <property type="term" value="F:chromatin binding"/>
    <property type="evidence" value="ECO:0007669"/>
    <property type="project" value="InterPro"/>
</dbReference>
<accession>A0A2T9YCJ3</accession>
<evidence type="ECO:0000256" key="2">
    <source>
        <dbReference type="ARBA" id="ARBA00022553"/>
    </source>
</evidence>
<comment type="caution">
    <text evidence="10">The sequence shown here is derived from an EMBL/GenBank/DDBJ whole genome shotgun (WGS) entry which is preliminary data.</text>
</comment>
<feature type="region of interest" description="Disordered" evidence="7">
    <location>
        <begin position="702"/>
        <end position="735"/>
    </location>
</feature>
<proteinExistence type="predicted"/>
<feature type="region of interest" description="Disordered" evidence="7">
    <location>
        <begin position="203"/>
        <end position="236"/>
    </location>
</feature>
<dbReference type="AlphaFoldDB" id="A0A2T9YCJ3"/>
<dbReference type="InterPro" id="IPR041885">
    <property type="entry name" value="MAN1_winged_helix_dom"/>
</dbReference>
<feature type="compositionally biased region" description="Polar residues" evidence="7">
    <location>
        <begin position="207"/>
        <end position="225"/>
    </location>
</feature>
<keyword evidence="4 8" id="KW-1133">Transmembrane helix</keyword>
<dbReference type="InterPro" id="IPR044780">
    <property type="entry name" value="Heh2/Src1"/>
</dbReference>
<dbReference type="EMBL" id="MBFS01002990">
    <property type="protein sequence ID" value="PVU90062.1"/>
    <property type="molecule type" value="Genomic_DNA"/>
</dbReference>
<evidence type="ECO:0000313" key="11">
    <source>
        <dbReference type="Proteomes" id="UP000245609"/>
    </source>
</evidence>
<dbReference type="PANTHER" id="PTHR47808">
    <property type="entry name" value="INNER NUCLEAR MEMBRANE PROTEIN HEH2-RELATED"/>
    <property type="match status" value="1"/>
</dbReference>
<keyword evidence="5 8" id="KW-0472">Membrane</keyword>
<feature type="region of interest" description="Disordered" evidence="7">
    <location>
        <begin position="1"/>
        <end position="166"/>
    </location>
</feature>
<name>A0A2T9YCJ3_9FUNG</name>
<evidence type="ECO:0000256" key="6">
    <source>
        <dbReference type="ARBA" id="ARBA00023242"/>
    </source>
</evidence>
<evidence type="ECO:0000256" key="5">
    <source>
        <dbReference type="ARBA" id="ARBA00023136"/>
    </source>
</evidence>
<keyword evidence="6" id="KW-0539">Nucleus</keyword>
<dbReference type="GO" id="GO:0005637">
    <property type="term" value="C:nuclear inner membrane"/>
    <property type="evidence" value="ECO:0007669"/>
    <property type="project" value="UniProtKB-SubCell"/>
</dbReference>
<evidence type="ECO:0000256" key="1">
    <source>
        <dbReference type="ARBA" id="ARBA00004540"/>
    </source>
</evidence>
<feature type="compositionally biased region" description="Polar residues" evidence="7">
    <location>
        <begin position="334"/>
        <end position="347"/>
    </location>
</feature>
<dbReference type="OrthoDB" id="2503928at2759"/>
<feature type="domain" description="Man1/Src1-like C-terminal" evidence="9">
    <location>
        <begin position="629"/>
        <end position="687"/>
    </location>
</feature>
<dbReference type="GO" id="GO:0071763">
    <property type="term" value="P:nuclear membrane organization"/>
    <property type="evidence" value="ECO:0007669"/>
    <property type="project" value="TreeGrafter"/>
</dbReference>
<keyword evidence="2" id="KW-0597">Phosphoprotein</keyword>
<feature type="compositionally biased region" description="Low complexity" evidence="7">
    <location>
        <begin position="457"/>
        <end position="480"/>
    </location>
</feature>
<keyword evidence="11" id="KW-1185">Reference proteome</keyword>
<feature type="compositionally biased region" description="Polar residues" evidence="7">
    <location>
        <begin position="109"/>
        <end position="118"/>
    </location>
</feature>
<dbReference type="Pfam" id="PF09402">
    <property type="entry name" value="MSC"/>
    <property type="match status" value="2"/>
</dbReference>
<organism evidence="10 11">
    <name type="scientific">Smittium megazygosporum</name>
    <dbReference type="NCBI Taxonomy" id="133381"/>
    <lineage>
        <taxon>Eukaryota</taxon>
        <taxon>Fungi</taxon>
        <taxon>Fungi incertae sedis</taxon>
        <taxon>Zoopagomycota</taxon>
        <taxon>Kickxellomycotina</taxon>
        <taxon>Harpellomycetes</taxon>
        <taxon>Harpellales</taxon>
        <taxon>Legeriomycetaceae</taxon>
        <taxon>Smittium</taxon>
    </lineage>
</organism>
<dbReference type="PANTHER" id="PTHR47808:SF2">
    <property type="entry name" value="LEM DOMAIN-CONTAINING PROTEIN 2"/>
    <property type="match status" value="1"/>
</dbReference>
<feature type="domain" description="Man1/Src1-like C-terminal" evidence="9">
    <location>
        <begin position="747"/>
        <end position="1032"/>
    </location>
</feature>
<feature type="compositionally biased region" description="Low complexity" evidence="7">
    <location>
        <begin position="315"/>
        <end position="326"/>
    </location>
</feature>
<feature type="compositionally biased region" description="Basic and acidic residues" evidence="7">
    <location>
        <begin position="9"/>
        <end position="25"/>
    </location>
</feature>
<feature type="compositionally biased region" description="Polar residues" evidence="7">
    <location>
        <begin position="1042"/>
        <end position="1078"/>
    </location>
</feature>
<feature type="compositionally biased region" description="Basic residues" evidence="7">
    <location>
        <begin position="26"/>
        <end position="40"/>
    </location>
</feature>
<feature type="region of interest" description="Disordered" evidence="7">
    <location>
        <begin position="457"/>
        <end position="486"/>
    </location>
</feature>
<evidence type="ECO:0000256" key="3">
    <source>
        <dbReference type="ARBA" id="ARBA00022692"/>
    </source>
</evidence>
<feature type="transmembrane region" description="Helical" evidence="8">
    <location>
        <begin position="510"/>
        <end position="528"/>
    </location>
</feature>
<dbReference type="GO" id="GO:0005783">
    <property type="term" value="C:endoplasmic reticulum"/>
    <property type="evidence" value="ECO:0007669"/>
    <property type="project" value="TreeGrafter"/>
</dbReference>
<keyword evidence="3 8" id="KW-0812">Transmembrane</keyword>
<evidence type="ECO:0000256" key="4">
    <source>
        <dbReference type="ARBA" id="ARBA00022989"/>
    </source>
</evidence>